<comment type="caution">
    <text evidence="1">The sequence shown here is derived from an EMBL/GenBank/DDBJ whole genome shotgun (WGS) entry which is preliminary data.</text>
</comment>
<gene>
    <name evidence="1" type="ORF">PoB_001152200</name>
</gene>
<organism evidence="1 2">
    <name type="scientific">Plakobranchus ocellatus</name>
    <dbReference type="NCBI Taxonomy" id="259542"/>
    <lineage>
        <taxon>Eukaryota</taxon>
        <taxon>Metazoa</taxon>
        <taxon>Spiralia</taxon>
        <taxon>Lophotrochozoa</taxon>
        <taxon>Mollusca</taxon>
        <taxon>Gastropoda</taxon>
        <taxon>Heterobranchia</taxon>
        <taxon>Euthyneura</taxon>
        <taxon>Panpulmonata</taxon>
        <taxon>Sacoglossa</taxon>
        <taxon>Placobranchoidea</taxon>
        <taxon>Plakobranchidae</taxon>
        <taxon>Plakobranchus</taxon>
    </lineage>
</organism>
<protein>
    <submittedName>
        <fullName evidence="1">Uncharacterized protein</fullName>
    </submittedName>
</protein>
<dbReference type="EMBL" id="BLXT01001350">
    <property type="protein sequence ID" value="GFN85016.1"/>
    <property type="molecule type" value="Genomic_DNA"/>
</dbReference>
<dbReference type="Proteomes" id="UP000735302">
    <property type="component" value="Unassembled WGS sequence"/>
</dbReference>
<sequence>MNSHGHRVDLLHYDEWKTKVIGKLSENNNAGHPSAKLMQQVIESCAKVIGKLSENNNAGHPSAKLMQQVIESCAK</sequence>
<evidence type="ECO:0000313" key="2">
    <source>
        <dbReference type="Proteomes" id="UP000735302"/>
    </source>
</evidence>
<accession>A0AAV3YRA2</accession>
<proteinExistence type="predicted"/>
<keyword evidence="2" id="KW-1185">Reference proteome</keyword>
<evidence type="ECO:0000313" key="1">
    <source>
        <dbReference type="EMBL" id="GFN85016.1"/>
    </source>
</evidence>
<name>A0AAV3YRA2_9GAST</name>
<reference evidence="1 2" key="1">
    <citation type="journal article" date="2021" name="Elife">
        <title>Chloroplast acquisition without the gene transfer in kleptoplastic sea slugs, Plakobranchus ocellatus.</title>
        <authorList>
            <person name="Maeda T."/>
            <person name="Takahashi S."/>
            <person name="Yoshida T."/>
            <person name="Shimamura S."/>
            <person name="Takaki Y."/>
            <person name="Nagai Y."/>
            <person name="Toyoda A."/>
            <person name="Suzuki Y."/>
            <person name="Arimoto A."/>
            <person name="Ishii H."/>
            <person name="Satoh N."/>
            <person name="Nishiyama T."/>
            <person name="Hasebe M."/>
            <person name="Maruyama T."/>
            <person name="Minagawa J."/>
            <person name="Obokata J."/>
            <person name="Shigenobu S."/>
        </authorList>
    </citation>
    <scope>NUCLEOTIDE SEQUENCE [LARGE SCALE GENOMIC DNA]</scope>
</reference>
<dbReference type="AlphaFoldDB" id="A0AAV3YRA2"/>